<reference evidence="1" key="1">
    <citation type="journal article" date="2013" name="BMC Genomics">
        <title>Unscrambling butterfly oogenesis.</title>
        <authorList>
            <person name="Carter J.M."/>
            <person name="Baker S.C."/>
            <person name="Pink R."/>
            <person name="Carter D.R."/>
            <person name="Collins A."/>
            <person name="Tomlin J."/>
            <person name="Gibbs M."/>
            <person name="Breuker C.J."/>
        </authorList>
    </citation>
    <scope>NUCLEOTIDE SEQUENCE</scope>
    <source>
        <tissue evidence="1">Ovary</tissue>
    </source>
</reference>
<evidence type="ECO:0000313" key="1">
    <source>
        <dbReference type="EMBL" id="JAA84260.1"/>
    </source>
</evidence>
<dbReference type="AlphaFoldDB" id="S4PBF6"/>
<accession>S4PBF6</accession>
<reference evidence="1" key="2">
    <citation type="submission" date="2013-05" db="EMBL/GenBank/DDBJ databases">
        <authorList>
            <person name="Carter J.-M."/>
            <person name="Baker S.C."/>
            <person name="Pink R."/>
            <person name="Carter D.R.F."/>
            <person name="Collins A."/>
            <person name="Tomlin J."/>
            <person name="Gibbs M."/>
            <person name="Breuker C.J."/>
        </authorList>
    </citation>
    <scope>NUCLEOTIDE SEQUENCE</scope>
    <source>
        <tissue evidence="1">Ovary</tissue>
    </source>
</reference>
<sequence length="67" mass="7945">MRHLETDTRRFHGKPWLHLTTRSVSRCVLFAWKIVYVTYQCKDSLTLCQYSLDAVVPIALMLQQNYV</sequence>
<proteinExistence type="predicted"/>
<name>S4PBF6_9NEOP</name>
<organism evidence="1">
    <name type="scientific">Pararge aegeria</name>
    <name type="common">speckled wood butterfly</name>
    <dbReference type="NCBI Taxonomy" id="116150"/>
    <lineage>
        <taxon>Eukaryota</taxon>
        <taxon>Metazoa</taxon>
        <taxon>Ecdysozoa</taxon>
        <taxon>Arthropoda</taxon>
        <taxon>Hexapoda</taxon>
        <taxon>Insecta</taxon>
        <taxon>Pterygota</taxon>
        <taxon>Neoptera</taxon>
        <taxon>Endopterygota</taxon>
        <taxon>Lepidoptera</taxon>
        <taxon>Glossata</taxon>
        <taxon>Ditrysia</taxon>
        <taxon>Papilionoidea</taxon>
        <taxon>Nymphalidae</taxon>
        <taxon>Satyrinae</taxon>
        <taxon>Satyrini</taxon>
        <taxon>Parargina</taxon>
        <taxon>Pararge</taxon>
    </lineage>
</organism>
<protein>
    <submittedName>
        <fullName evidence="1">Uncharacterized protein</fullName>
    </submittedName>
</protein>
<dbReference type="EMBL" id="GAIX01008300">
    <property type="protein sequence ID" value="JAA84260.1"/>
    <property type="molecule type" value="Transcribed_RNA"/>
</dbReference>